<dbReference type="InterPro" id="IPR029016">
    <property type="entry name" value="GAF-like_dom_sf"/>
</dbReference>
<organism evidence="6 7">
    <name type="scientific">Aliidongia dinghuensis</name>
    <dbReference type="NCBI Taxonomy" id="1867774"/>
    <lineage>
        <taxon>Bacteria</taxon>
        <taxon>Pseudomonadati</taxon>
        <taxon>Pseudomonadota</taxon>
        <taxon>Alphaproteobacteria</taxon>
        <taxon>Rhodospirillales</taxon>
        <taxon>Dongiaceae</taxon>
        <taxon>Aliidongia</taxon>
    </lineage>
</organism>
<dbReference type="InterPro" id="IPR005471">
    <property type="entry name" value="Tscrpt_reg_IclR_N"/>
</dbReference>
<feature type="domain" description="IclR-ED" evidence="5">
    <location>
        <begin position="71"/>
        <end position="249"/>
    </location>
</feature>
<dbReference type="AlphaFoldDB" id="A0A8J2YPE8"/>
<evidence type="ECO:0000256" key="1">
    <source>
        <dbReference type="ARBA" id="ARBA00023015"/>
    </source>
</evidence>
<keyword evidence="7" id="KW-1185">Reference proteome</keyword>
<evidence type="ECO:0000313" key="6">
    <source>
        <dbReference type="EMBL" id="GGE98982.1"/>
    </source>
</evidence>
<gene>
    <name evidence="6" type="ORF">GCM10011611_00640</name>
</gene>
<dbReference type="RefSeq" id="WP_189041249.1">
    <property type="nucleotide sequence ID" value="NZ_BMJQ01000001.1"/>
</dbReference>
<keyword evidence="2" id="KW-0238">DNA-binding</keyword>
<dbReference type="Proteomes" id="UP000646365">
    <property type="component" value="Unassembled WGS sequence"/>
</dbReference>
<comment type="caution">
    <text evidence="6">The sequence shown here is derived from an EMBL/GenBank/DDBJ whole genome shotgun (WGS) entry which is preliminary data.</text>
</comment>
<dbReference type="EMBL" id="BMJQ01000001">
    <property type="protein sequence ID" value="GGE98982.1"/>
    <property type="molecule type" value="Genomic_DNA"/>
</dbReference>
<dbReference type="GO" id="GO:0003677">
    <property type="term" value="F:DNA binding"/>
    <property type="evidence" value="ECO:0007669"/>
    <property type="project" value="UniProtKB-KW"/>
</dbReference>
<dbReference type="PANTHER" id="PTHR30136">
    <property type="entry name" value="HELIX-TURN-HELIX TRANSCRIPTIONAL REGULATOR, ICLR FAMILY"/>
    <property type="match status" value="1"/>
</dbReference>
<dbReference type="SUPFAM" id="SSF46785">
    <property type="entry name" value="Winged helix' DNA-binding domain"/>
    <property type="match status" value="1"/>
</dbReference>
<accession>A0A8J2YPE8</accession>
<dbReference type="SUPFAM" id="SSF55781">
    <property type="entry name" value="GAF domain-like"/>
    <property type="match status" value="1"/>
</dbReference>
<evidence type="ECO:0000313" key="7">
    <source>
        <dbReference type="Proteomes" id="UP000646365"/>
    </source>
</evidence>
<reference evidence="6" key="1">
    <citation type="journal article" date="2014" name="Int. J. Syst. Evol. Microbiol.">
        <title>Complete genome sequence of Corynebacterium casei LMG S-19264T (=DSM 44701T), isolated from a smear-ripened cheese.</title>
        <authorList>
            <consortium name="US DOE Joint Genome Institute (JGI-PGF)"/>
            <person name="Walter F."/>
            <person name="Albersmeier A."/>
            <person name="Kalinowski J."/>
            <person name="Ruckert C."/>
        </authorList>
    </citation>
    <scope>NUCLEOTIDE SEQUENCE</scope>
    <source>
        <strain evidence="6">CGMCC 1.15725</strain>
    </source>
</reference>
<dbReference type="PROSITE" id="PS51078">
    <property type="entry name" value="ICLR_ED"/>
    <property type="match status" value="1"/>
</dbReference>
<dbReference type="Pfam" id="PF01614">
    <property type="entry name" value="IclR_C"/>
    <property type="match status" value="1"/>
</dbReference>
<dbReference type="Gene3D" id="1.10.10.10">
    <property type="entry name" value="Winged helix-like DNA-binding domain superfamily/Winged helix DNA-binding domain"/>
    <property type="match status" value="1"/>
</dbReference>
<evidence type="ECO:0000259" key="5">
    <source>
        <dbReference type="PROSITE" id="PS51078"/>
    </source>
</evidence>
<evidence type="ECO:0000256" key="2">
    <source>
        <dbReference type="ARBA" id="ARBA00023125"/>
    </source>
</evidence>
<evidence type="ECO:0000256" key="3">
    <source>
        <dbReference type="ARBA" id="ARBA00023163"/>
    </source>
</evidence>
<keyword evidence="1" id="KW-0805">Transcription regulation</keyword>
<dbReference type="InterPro" id="IPR036390">
    <property type="entry name" value="WH_DNA-bd_sf"/>
</dbReference>
<name>A0A8J2YPE8_9PROT</name>
<sequence>MVGKRKGIQSVEIGVGVLDALVKLGRPSTLSEVAKASDLSASQAHRYLASFVNTGFLRQDPATALYDLHAGALRLGLAAMARLDVFEEASQVAQEVVAATGRTILLAIWSDLGPTIVRWYPGSPPVYTTLAIGSRLSLTMSATGRVFLAFLNETYVSDFLQRELVLERTNGPVDIDALRQQVRRDLIAAVDGTIIPGLRAYAVPIFNVQGQLVLVMSAIASQSFAVDADAAVKQRLIAAGQEVTHRLGGRWPEMHWPEGR</sequence>
<dbReference type="GO" id="GO:0045892">
    <property type="term" value="P:negative regulation of DNA-templated transcription"/>
    <property type="evidence" value="ECO:0007669"/>
    <property type="project" value="TreeGrafter"/>
</dbReference>
<dbReference type="InterPro" id="IPR014757">
    <property type="entry name" value="Tscrpt_reg_IclR_C"/>
</dbReference>
<reference evidence="6" key="2">
    <citation type="submission" date="2020-09" db="EMBL/GenBank/DDBJ databases">
        <authorList>
            <person name="Sun Q."/>
            <person name="Zhou Y."/>
        </authorList>
    </citation>
    <scope>NUCLEOTIDE SEQUENCE</scope>
    <source>
        <strain evidence="6">CGMCC 1.15725</strain>
    </source>
</reference>
<keyword evidence="3" id="KW-0804">Transcription</keyword>
<dbReference type="PROSITE" id="PS51077">
    <property type="entry name" value="HTH_ICLR"/>
    <property type="match status" value="1"/>
</dbReference>
<dbReference type="Gene3D" id="3.30.450.40">
    <property type="match status" value="1"/>
</dbReference>
<dbReference type="InterPro" id="IPR036388">
    <property type="entry name" value="WH-like_DNA-bd_sf"/>
</dbReference>
<dbReference type="SMART" id="SM00346">
    <property type="entry name" value="HTH_ICLR"/>
    <property type="match status" value="1"/>
</dbReference>
<feature type="domain" description="HTH iclR-type" evidence="4">
    <location>
        <begin position="8"/>
        <end position="70"/>
    </location>
</feature>
<dbReference type="InterPro" id="IPR050707">
    <property type="entry name" value="HTH_MetabolicPath_Reg"/>
</dbReference>
<dbReference type="PANTHER" id="PTHR30136:SF8">
    <property type="entry name" value="TRANSCRIPTIONAL REGULATORY PROTEIN"/>
    <property type="match status" value="1"/>
</dbReference>
<dbReference type="Pfam" id="PF09339">
    <property type="entry name" value="HTH_IclR"/>
    <property type="match status" value="1"/>
</dbReference>
<evidence type="ECO:0000259" key="4">
    <source>
        <dbReference type="PROSITE" id="PS51077"/>
    </source>
</evidence>
<dbReference type="GO" id="GO:0003700">
    <property type="term" value="F:DNA-binding transcription factor activity"/>
    <property type="evidence" value="ECO:0007669"/>
    <property type="project" value="TreeGrafter"/>
</dbReference>
<protein>
    <submittedName>
        <fullName evidence="6">Transcriptional regulator</fullName>
    </submittedName>
</protein>
<proteinExistence type="predicted"/>